<gene>
    <name evidence="7" type="ORF">Sradi_1950000</name>
</gene>
<feature type="compositionally biased region" description="Polar residues" evidence="4">
    <location>
        <begin position="700"/>
        <end position="711"/>
    </location>
</feature>
<reference evidence="7" key="2">
    <citation type="journal article" date="2024" name="Plant">
        <title>Genomic evolution and insights into agronomic trait innovations of Sesamum species.</title>
        <authorList>
            <person name="Miao H."/>
            <person name="Wang L."/>
            <person name="Qu L."/>
            <person name="Liu H."/>
            <person name="Sun Y."/>
            <person name="Le M."/>
            <person name="Wang Q."/>
            <person name="Wei S."/>
            <person name="Zheng Y."/>
            <person name="Lin W."/>
            <person name="Duan Y."/>
            <person name="Cao H."/>
            <person name="Xiong S."/>
            <person name="Wang X."/>
            <person name="Wei L."/>
            <person name="Li C."/>
            <person name="Ma Q."/>
            <person name="Ju M."/>
            <person name="Zhao R."/>
            <person name="Li G."/>
            <person name="Mu C."/>
            <person name="Tian Q."/>
            <person name="Mei H."/>
            <person name="Zhang T."/>
            <person name="Gao T."/>
            <person name="Zhang H."/>
        </authorList>
    </citation>
    <scope>NUCLEOTIDE SEQUENCE</scope>
    <source>
        <strain evidence="7">G02</strain>
    </source>
</reference>
<evidence type="ECO:0000313" key="7">
    <source>
        <dbReference type="EMBL" id="KAL0403092.1"/>
    </source>
</evidence>
<dbReference type="GO" id="GO:0004803">
    <property type="term" value="F:transposase activity"/>
    <property type="evidence" value="ECO:0007669"/>
    <property type="project" value="InterPro"/>
</dbReference>
<feature type="compositionally biased region" description="Low complexity" evidence="4">
    <location>
        <begin position="680"/>
        <end position="691"/>
    </location>
</feature>
<dbReference type="PROSITE" id="PS01007">
    <property type="entry name" value="TRANSPOSASE_MUTATOR"/>
    <property type="match status" value="1"/>
</dbReference>
<dbReference type="GO" id="GO:0006313">
    <property type="term" value="P:DNA transposition"/>
    <property type="evidence" value="ECO:0007669"/>
    <property type="project" value="InterPro"/>
</dbReference>
<feature type="signal peptide" evidence="5">
    <location>
        <begin position="1"/>
        <end position="19"/>
    </location>
</feature>
<dbReference type="InterPro" id="IPR018289">
    <property type="entry name" value="MULE_transposase_dom"/>
</dbReference>
<evidence type="ECO:0000256" key="3">
    <source>
        <dbReference type="ARBA" id="ARBA00023172"/>
    </source>
</evidence>
<protein>
    <recommendedName>
        <fullName evidence="6">MULE transposase domain-containing protein</fullName>
    </recommendedName>
</protein>
<proteinExistence type="predicted"/>
<dbReference type="PANTHER" id="PTHR31973">
    <property type="entry name" value="POLYPROTEIN, PUTATIVE-RELATED"/>
    <property type="match status" value="1"/>
</dbReference>
<keyword evidence="5" id="KW-0732">Signal</keyword>
<keyword evidence="3" id="KW-0233">DNA recombination</keyword>
<keyword evidence="1" id="KW-0815">Transposition</keyword>
<feature type="compositionally biased region" description="Basic residues" evidence="4">
    <location>
        <begin position="115"/>
        <end position="135"/>
    </location>
</feature>
<evidence type="ECO:0000256" key="1">
    <source>
        <dbReference type="ARBA" id="ARBA00022578"/>
    </source>
</evidence>
<feature type="region of interest" description="Disordered" evidence="4">
    <location>
        <begin position="783"/>
        <end position="812"/>
    </location>
</feature>
<reference evidence="7" key="1">
    <citation type="submission" date="2020-06" db="EMBL/GenBank/DDBJ databases">
        <authorList>
            <person name="Li T."/>
            <person name="Hu X."/>
            <person name="Zhang T."/>
            <person name="Song X."/>
            <person name="Zhang H."/>
            <person name="Dai N."/>
            <person name="Sheng W."/>
            <person name="Hou X."/>
            <person name="Wei L."/>
        </authorList>
    </citation>
    <scope>NUCLEOTIDE SEQUENCE</scope>
    <source>
        <strain evidence="7">G02</strain>
        <tissue evidence="7">Leaf</tissue>
    </source>
</reference>
<organism evidence="7">
    <name type="scientific">Sesamum radiatum</name>
    <name type="common">Black benniseed</name>
    <dbReference type="NCBI Taxonomy" id="300843"/>
    <lineage>
        <taxon>Eukaryota</taxon>
        <taxon>Viridiplantae</taxon>
        <taxon>Streptophyta</taxon>
        <taxon>Embryophyta</taxon>
        <taxon>Tracheophyta</taxon>
        <taxon>Spermatophyta</taxon>
        <taxon>Magnoliopsida</taxon>
        <taxon>eudicotyledons</taxon>
        <taxon>Gunneridae</taxon>
        <taxon>Pentapetalae</taxon>
        <taxon>asterids</taxon>
        <taxon>lamiids</taxon>
        <taxon>Lamiales</taxon>
        <taxon>Pedaliaceae</taxon>
        <taxon>Sesamum</taxon>
    </lineage>
</organism>
<feature type="chain" id="PRO_5043822783" description="MULE transposase domain-containing protein" evidence="5">
    <location>
        <begin position="20"/>
        <end position="847"/>
    </location>
</feature>
<keyword evidence="2" id="KW-0238">DNA-binding</keyword>
<sequence length="847" mass="95402">MLYWSPHVRILTFWLYCCTIYVPDMWDPESQSITVSMLYGGVASNWPVAQWLGGNVKKFDYVNATHMNKSNLDLIAEKCGISGEGVREIKIYIEHKPPAPEEVAVECGETGVKGQKNKNNHGKGKSKSKGKGKKKVSVDDDDVQFLGITDGVVGTDDVGLDASENVETGVGDVGAHNVDQGITDVRVREDSDSTSEYESADVVASENDLNEHRVSDEEGNDKAHAVFNPVEMVYAVCCGEGCEWTIHANKIKNEQTFQINLFKSEHTCPQVFNVRNVKTSWLSERFLQDFKSDPKRNVKGWRVDIMNKLRCHVSRDQAYRAKRQALKKLEGSPEHQFSKLWDYAEELRRTNPGSTVILGTNDESGENRFEKFYVCFSGLKKGFLAGCRPIIGVDGCHLKGPHRGILLTAVGVDPNNNLYPIAYAVVQKETRDTWEWFLTILKQDLNIVRDDEFTFMSDKQKGLIQAFQNVFPNSAHRSCVRHLHNNFKTAGYRGLAFKNILWKAARASTVGEFKMRMEEMKKLDQGAFDWFNDKPPQEWSKSHFNEIPKCDMLLNNCCESFNANIMDARDKPILTMLEWIREYLMKRLQENRDRASKKWKGTLCPKIKKLLQKQIDKIGDWVPCKHACSAIFNQGLMPEDMVHAYYNVETYKLVYEPAILPISGEMLWSETSFIPPLPPNFGRGPGRPAGARNREPDEPNVNTRNKGPKSQSRSEDRAPSTIVKSVSHQGAASSSKSRKRKHCIYVDPTKANLTNSDSGVTGQQPILPPVLEQNEATQVDDAPETMTDPGPSILTQQPSVQGPILTQQPSVQGPSMYEQLQMAHNNIQVGPQVTLQPRLNIRAPPPQ</sequence>
<comment type="caution">
    <text evidence="7">The sequence shown here is derived from an EMBL/GenBank/DDBJ whole genome shotgun (WGS) entry which is preliminary data.</text>
</comment>
<evidence type="ECO:0000259" key="6">
    <source>
        <dbReference type="Pfam" id="PF10551"/>
    </source>
</evidence>
<name>A0AAW2TEW3_SESRA</name>
<feature type="region of interest" description="Disordered" evidence="4">
    <location>
        <begin position="678"/>
        <end position="743"/>
    </location>
</feature>
<dbReference type="Pfam" id="PF10551">
    <property type="entry name" value="MULE"/>
    <property type="match status" value="1"/>
</dbReference>
<dbReference type="PANTHER" id="PTHR31973:SF187">
    <property type="entry name" value="MUTATOR TRANSPOSASE MUDRA PROTEIN"/>
    <property type="match status" value="1"/>
</dbReference>
<accession>A0AAW2TEW3</accession>
<evidence type="ECO:0000256" key="5">
    <source>
        <dbReference type="SAM" id="SignalP"/>
    </source>
</evidence>
<dbReference type="AlphaFoldDB" id="A0AAW2TEW3"/>
<dbReference type="InterPro" id="IPR001207">
    <property type="entry name" value="Transposase_mutator"/>
</dbReference>
<evidence type="ECO:0000256" key="2">
    <source>
        <dbReference type="ARBA" id="ARBA00023125"/>
    </source>
</evidence>
<feature type="compositionally biased region" description="Polar residues" evidence="4">
    <location>
        <begin position="722"/>
        <end position="732"/>
    </location>
</feature>
<feature type="domain" description="MULE transposase" evidence="6">
    <location>
        <begin position="391"/>
        <end position="486"/>
    </location>
</feature>
<evidence type="ECO:0000256" key="4">
    <source>
        <dbReference type="SAM" id="MobiDB-lite"/>
    </source>
</evidence>
<feature type="region of interest" description="Disordered" evidence="4">
    <location>
        <begin position="106"/>
        <end position="136"/>
    </location>
</feature>
<dbReference type="EMBL" id="JACGWJ010000008">
    <property type="protein sequence ID" value="KAL0403092.1"/>
    <property type="molecule type" value="Genomic_DNA"/>
</dbReference>
<dbReference type="GO" id="GO:0003677">
    <property type="term" value="F:DNA binding"/>
    <property type="evidence" value="ECO:0007669"/>
    <property type="project" value="UniProtKB-KW"/>
</dbReference>
<feature type="compositionally biased region" description="Polar residues" evidence="4">
    <location>
        <begin position="793"/>
        <end position="812"/>
    </location>
</feature>